<feature type="compositionally biased region" description="Polar residues" evidence="6">
    <location>
        <begin position="1055"/>
        <end position="1071"/>
    </location>
</feature>
<feature type="transmembrane region" description="Helical" evidence="7">
    <location>
        <begin position="575"/>
        <end position="594"/>
    </location>
</feature>
<dbReference type="InterPro" id="IPR041221">
    <property type="entry name" value="APC1_C"/>
</dbReference>
<keyword evidence="7" id="KW-0812">Transmembrane</keyword>
<keyword evidence="7" id="KW-1133">Transmembrane helix</keyword>
<feature type="domain" description="Anaphase-promoting complex subunit 1 C-terminal" evidence="8">
    <location>
        <begin position="873"/>
        <end position="1102"/>
    </location>
</feature>
<dbReference type="PANTHER" id="PTHR12827:SF3">
    <property type="entry name" value="ANAPHASE-PROMOTING COMPLEX SUBUNIT 1"/>
    <property type="match status" value="1"/>
</dbReference>
<dbReference type="Pfam" id="PF21282">
    <property type="entry name" value="APC1_3rd"/>
    <property type="match status" value="1"/>
</dbReference>
<dbReference type="GO" id="GO:0070979">
    <property type="term" value="P:protein K11-linked ubiquitination"/>
    <property type="evidence" value="ECO:0007669"/>
    <property type="project" value="TreeGrafter"/>
</dbReference>
<proteinExistence type="inferred from homology"/>
<dbReference type="Gene3D" id="1.25.10.10">
    <property type="entry name" value="Leucine-rich Repeat Variant"/>
    <property type="match status" value="2"/>
</dbReference>
<feature type="compositionally biased region" description="Polar residues" evidence="6">
    <location>
        <begin position="444"/>
        <end position="456"/>
    </location>
</feature>
<reference evidence="10" key="1">
    <citation type="journal article" date="2020" name="J. Eukaryot. Microbiol.">
        <title>De novo Sequencing, Assembly and Annotation of the Transcriptome for the Free-Living Testate Amoeba Arcella intermedia.</title>
        <authorList>
            <person name="Ribeiro G.M."/>
            <person name="Porfirio-Sousa A.L."/>
            <person name="Maurer-Alcala X.X."/>
            <person name="Katz L.A."/>
            <person name="Lahr D.J.G."/>
        </authorList>
    </citation>
    <scope>NUCLEOTIDE SEQUENCE</scope>
</reference>
<dbReference type="InterPro" id="IPR048971">
    <property type="entry name" value="Apc1_3rd"/>
</dbReference>
<evidence type="ECO:0000259" key="8">
    <source>
        <dbReference type="Pfam" id="PF18122"/>
    </source>
</evidence>
<keyword evidence="4" id="KW-0498">Mitosis</keyword>
<organism evidence="10">
    <name type="scientific">Arcella intermedia</name>
    <dbReference type="NCBI Taxonomy" id="1963864"/>
    <lineage>
        <taxon>Eukaryota</taxon>
        <taxon>Amoebozoa</taxon>
        <taxon>Tubulinea</taxon>
        <taxon>Elardia</taxon>
        <taxon>Arcellinida</taxon>
        <taxon>Sphaerothecina</taxon>
        <taxon>Arcellidae</taxon>
        <taxon>Arcella</taxon>
    </lineage>
</organism>
<protein>
    <submittedName>
        <fullName evidence="10">Uncharacterized protein</fullName>
    </submittedName>
</protein>
<sequence>MREALRQVRENPPGAMPDENEHFSPSPNINWPPSCYSLIGREDLAYQGDPRERATRRPAIYSIKDQEKKENESLKEYAKSAGKASNPLAIRSSAMKTDVEDGTELYDPVSYMRFSKDQRLQEVRRVLCSSRPAILNITDSGLTDHDLVQAQQKKLFLLCQRSLALSVGRAMFTMSTVRGLQPLMTETVTIPPLSLHGKIKATSATIGLDKSSIQKDMLVWPTFHNGVASGLRIARDQIDKISSTWIVYNRPPKTDNNSNASHPTEAHAGLLMALGLQGHLKVLALTKVYEYLSSGQPITSVALLIGMAACRIGTQDQAVAKLLSIHVPSMHPSASTDLEVPSIVQTSALVGLGLLYMGTSNRQITEVLLQEIGRRPTDDKDFERESYSLAAGLALGMVVLGSGNTSKGLSDLNVEDRLVCYTVGGHLPSLVFPSNTNTNYNALFTPSRSSTQLTPRNNLSQSQSNAHSSPSYQSTSSNIVLEGVSVNLDITAPGAVLALGLMYIRTEDMSIALRIAPPNTEALLETVRPDVLLLRVLAFGLIMWKTVIPSKDWIEGHLPESIRGEKGKKKGEMGIMTWLNVVAGSCFVMGLKFAGTGYSPTATFIRAYVEELIEIGKKEGANLSGSVGAALEMCTCICALALSLVMSGSGDLDTFRIYRKLRKRVSANVSYGSHMCISMAIGFLFLGGGRYTLGNHNEAIAALICALYPRFPQYTTDNRYHLQALRHLHILAAEQRCVECRDIVNERSVYVPLEVKMRSFGGSNEIITQHLTTPCLLPPLSHLQSVKIDSKRYWGRTLYPHKNEMHKLSLTQYRTIYVKRKEGFLSYGDDPTGHCSLANRPFPKLTPWMQALRRDKHLNSDTAIPIDNNIADYIKTFSEDRNVRAFAEHFCDPKNAISEIEDKNISLSQKEILEAEEHSDFTSSILYQCLIDDKPEMVAVYLKIYQTARTLQSQYSNANIVNIKIINTYYHHQHKKLNHHHKLSRGTSSISANNQLLESRFLSSISMTLHQMFYSLYLNPKEILQHWIPTPSNITPVHTNLPKTSQDTKIHHQSPKANIQNKAKSSPTQSAPLPAPSIQLCYPQARKTATLFGIYLTYYSFPSPTLMKKIFDWFHTNIHQILPQLNEFKREKEKVLCLSMHLSSCPWLKDEEVEGLLEVSSFLLTLLKPSH</sequence>
<dbReference type="GO" id="GO:0060090">
    <property type="term" value="F:molecular adaptor activity"/>
    <property type="evidence" value="ECO:0007669"/>
    <property type="project" value="TreeGrafter"/>
</dbReference>
<evidence type="ECO:0000256" key="2">
    <source>
        <dbReference type="ARBA" id="ARBA00022618"/>
    </source>
</evidence>
<evidence type="ECO:0000313" key="10">
    <source>
        <dbReference type="EMBL" id="NDV29131.1"/>
    </source>
</evidence>
<dbReference type="Pfam" id="PF18122">
    <property type="entry name" value="APC1_C"/>
    <property type="match status" value="1"/>
</dbReference>
<keyword evidence="5" id="KW-0131">Cell cycle</keyword>
<evidence type="ECO:0000256" key="4">
    <source>
        <dbReference type="ARBA" id="ARBA00022776"/>
    </source>
</evidence>
<dbReference type="GO" id="GO:0005680">
    <property type="term" value="C:anaphase-promoting complex"/>
    <property type="evidence" value="ECO:0007669"/>
    <property type="project" value="InterPro"/>
</dbReference>
<keyword evidence="3" id="KW-0677">Repeat</keyword>
<dbReference type="InterPro" id="IPR011989">
    <property type="entry name" value="ARM-like"/>
</dbReference>
<dbReference type="PANTHER" id="PTHR12827">
    <property type="entry name" value="MEIOTIC CHECKPOINT REGULATOR TSG24 FAMILY MEMBER"/>
    <property type="match status" value="1"/>
</dbReference>
<feature type="compositionally biased region" description="Low complexity" evidence="6">
    <location>
        <begin position="457"/>
        <end position="473"/>
    </location>
</feature>
<dbReference type="GO" id="GO:0031145">
    <property type="term" value="P:anaphase-promoting complex-dependent catabolic process"/>
    <property type="evidence" value="ECO:0007669"/>
    <property type="project" value="TreeGrafter"/>
</dbReference>
<evidence type="ECO:0000256" key="3">
    <source>
        <dbReference type="ARBA" id="ARBA00022737"/>
    </source>
</evidence>
<evidence type="ECO:0000256" key="6">
    <source>
        <dbReference type="SAM" id="MobiDB-lite"/>
    </source>
</evidence>
<dbReference type="AlphaFoldDB" id="A0A6B2KWW4"/>
<keyword evidence="2" id="KW-0132">Cell division</keyword>
<feature type="region of interest" description="Disordered" evidence="6">
    <location>
        <begin position="1"/>
        <end position="28"/>
    </location>
</feature>
<accession>A0A6B2KWW4</accession>
<evidence type="ECO:0000256" key="5">
    <source>
        <dbReference type="ARBA" id="ARBA00023306"/>
    </source>
</evidence>
<comment type="similarity">
    <text evidence="1">Belongs to the APC1 family.</text>
</comment>
<dbReference type="GO" id="GO:0007091">
    <property type="term" value="P:metaphase/anaphase transition of mitotic cell cycle"/>
    <property type="evidence" value="ECO:0007669"/>
    <property type="project" value="TreeGrafter"/>
</dbReference>
<evidence type="ECO:0000256" key="7">
    <source>
        <dbReference type="SAM" id="Phobius"/>
    </source>
</evidence>
<feature type="transmembrane region" description="Helical" evidence="7">
    <location>
        <begin position="669"/>
        <end position="688"/>
    </location>
</feature>
<evidence type="ECO:0000259" key="9">
    <source>
        <dbReference type="Pfam" id="PF21282"/>
    </source>
</evidence>
<dbReference type="EMBL" id="GIBP01000162">
    <property type="protein sequence ID" value="NDV29131.1"/>
    <property type="molecule type" value="Transcribed_RNA"/>
</dbReference>
<feature type="region of interest" description="Disordered" evidence="6">
    <location>
        <begin position="444"/>
        <end position="473"/>
    </location>
</feature>
<feature type="domain" description="Anaphase-promoting complex subunit 1 beta-sandwich" evidence="9">
    <location>
        <begin position="740"/>
        <end position="820"/>
    </location>
</feature>
<dbReference type="InterPro" id="IPR024990">
    <property type="entry name" value="Apc1"/>
</dbReference>
<keyword evidence="7" id="KW-0472">Membrane</keyword>
<evidence type="ECO:0000256" key="1">
    <source>
        <dbReference type="ARBA" id="ARBA00010547"/>
    </source>
</evidence>
<dbReference type="GO" id="GO:0051301">
    <property type="term" value="P:cell division"/>
    <property type="evidence" value="ECO:0007669"/>
    <property type="project" value="UniProtKB-KW"/>
</dbReference>
<name>A0A6B2KWW4_9EUKA</name>
<feature type="region of interest" description="Disordered" evidence="6">
    <location>
        <begin position="1040"/>
        <end position="1072"/>
    </location>
</feature>